<evidence type="ECO:0000313" key="10">
    <source>
        <dbReference type="Proteomes" id="UP000287872"/>
    </source>
</evidence>
<dbReference type="AlphaFoldDB" id="A0A401UTS8"/>
<evidence type="ECO:0000259" key="8">
    <source>
        <dbReference type="Pfam" id="PF00892"/>
    </source>
</evidence>
<reference evidence="9 10" key="1">
    <citation type="submission" date="2018-11" db="EMBL/GenBank/DDBJ databases">
        <title>Genome sequencing and assembly of Clostridium tagluense strain A121.</title>
        <authorList>
            <person name="Murakami T."/>
            <person name="Segawa T."/>
            <person name="Shcherbakova V.A."/>
            <person name="Mori H."/>
            <person name="Yoshimura Y."/>
        </authorList>
    </citation>
    <scope>NUCLEOTIDE SEQUENCE [LARGE SCALE GENOMIC DNA]</scope>
    <source>
        <strain evidence="9 10">A121</strain>
    </source>
</reference>
<dbReference type="RefSeq" id="WP_125005883.1">
    <property type="nucleotide sequence ID" value="NZ_BHYK01000044.1"/>
</dbReference>
<dbReference type="OrthoDB" id="9805239at2"/>
<keyword evidence="4 7" id="KW-0812">Transmembrane</keyword>
<keyword evidence="10" id="KW-1185">Reference proteome</keyword>
<dbReference type="Proteomes" id="UP000287872">
    <property type="component" value="Unassembled WGS sequence"/>
</dbReference>
<feature type="domain" description="EamA" evidence="8">
    <location>
        <begin position="8"/>
        <end position="139"/>
    </location>
</feature>
<evidence type="ECO:0000256" key="1">
    <source>
        <dbReference type="ARBA" id="ARBA00004651"/>
    </source>
</evidence>
<feature type="transmembrane region" description="Helical" evidence="7">
    <location>
        <begin position="122"/>
        <end position="141"/>
    </location>
</feature>
<feature type="transmembrane region" description="Helical" evidence="7">
    <location>
        <begin position="7"/>
        <end position="25"/>
    </location>
</feature>
<dbReference type="PANTHER" id="PTHR32322:SF18">
    <property type="entry name" value="S-ADENOSYLMETHIONINE_S-ADENOSYLHOMOCYSTEINE TRANSPORTER"/>
    <property type="match status" value="1"/>
</dbReference>
<dbReference type="Pfam" id="PF00892">
    <property type="entry name" value="EamA"/>
    <property type="match status" value="2"/>
</dbReference>
<feature type="transmembrane region" description="Helical" evidence="7">
    <location>
        <begin position="189"/>
        <end position="206"/>
    </location>
</feature>
<feature type="transmembrane region" description="Helical" evidence="7">
    <location>
        <begin position="90"/>
        <end position="110"/>
    </location>
</feature>
<organism evidence="9 10">
    <name type="scientific">Clostridium tagluense</name>
    <dbReference type="NCBI Taxonomy" id="360422"/>
    <lineage>
        <taxon>Bacteria</taxon>
        <taxon>Bacillati</taxon>
        <taxon>Bacillota</taxon>
        <taxon>Clostridia</taxon>
        <taxon>Eubacteriales</taxon>
        <taxon>Clostridiaceae</taxon>
        <taxon>Clostridium</taxon>
    </lineage>
</organism>
<feature type="transmembrane region" description="Helical" evidence="7">
    <location>
        <begin position="212"/>
        <end position="233"/>
    </location>
</feature>
<protein>
    <submittedName>
        <fullName evidence="9">Membrane protein</fullName>
    </submittedName>
</protein>
<evidence type="ECO:0000256" key="7">
    <source>
        <dbReference type="SAM" id="Phobius"/>
    </source>
</evidence>
<dbReference type="SUPFAM" id="SSF103481">
    <property type="entry name" value="Multidrug resistance efflux transporter EmrE"/>
    <property type="match status" value="2"/>
</dbReference>
<name>A0A401UTS8_9CLOT</name>
<evidence type="ECO:0000256" key="3">
    <source>
        <dbReference type="ARBA" id="ARBA00022475"/>
    </source>
</evidence>
<feature type="transmembrane region" description="Helical" evidence="7">
    <location>
        <begin position="240"/>
        <end position="262"/>
    </location>
</feature>
<dbReference type="InterPro" id="IPR050638">
    <property type="entry name" value="AA-Vitamin_Transporters"/>
</dbReference>
<gene>
    <name evidence="9" type="ORF">Ctaglu_44810</name>
</gene>
<evidence type="ECO:0000256" key="5">
    <source>
        <dbReference type="ARBA" id="ARBA00022989"/>
    </source>
</evidence>
<dbReference type="EMBL" id="BHYK01000044">
    <property type="protein sequence ID" value="GCD12858.1"/>
    <property type="molecule type" value="Genomic_DNA"/>
</dbReference>
<comment type="caution">
    <text evidence="9">The sequence shown here is derived from an EMBL/GenBank/DDBJ whole genome shotgun (WGS) entry which is preliminary data.</text>
</comment>
<dbReference type="InterPro" id="IPR037185">
    <property type="entry name" value="EmrE-like"/>
</dbReference>
<comment type="similarity">
    <text evidence="2">Belongs to the EamA transporter family.</text>
</comment>
<dbReference type="Gene3D" id="1.10.3730.20">
    <property type="match status" value="1"/>
</dbReference>
<feature type="domain" description="EamA" evidence="8">
    <location>
        <begin position="153"/>
        <end position="285"/>
    </location>
</feature>
<feature type="transmembrane region" description="Helical" evidence="7">
    <location>
        <begin position="67"/>
        <end position="84"/>
    </location>
</feature>
<evidence type="ECO:0000313" key="9">
    <source>
        <dbReference type="EMBL" id="GCD12858.1"/>
    </source>
</evidence>
<proteinExistence type="inferred from homology"/>
<dbReference type="InterPro" id="IPR000620">
    <property type="entry name" value="EamA_dom"/>
</dbReference>
<keyword evidence="5 7" id="KW-1133">Transmembrane helix</keyword>
<dbReference type="PANTHER" id="PTHR32322">
    <property type="entry name" value="INNER MEMBRANE TRANSPORTER"/>
    <property type="match status" value="1"/>
</dbReference>
<feature type="transmembrane region" description="Helical" evidence="7">
    <location>
        <begin position="268"/>
        <end position="286"/>
    </location>
</feature>
<dbReference type="GO" id="GO:0005886">
    <property type="term" value="C:plasma membrane"/>
    <property type="evidence" value="ECO:0007669"/>
    <property type="project" value="UniProtKB-SubCell"/>
</dbReference>
<evidence type="ECO:0000256" key="4">
    <source>
        <dbReference type="ARBA" id="ARBA00022692"/>
    </source>
</evidence>
<comment type="subcellular location">
    <subcellularLocation>
        <location evidence="1">Cell membrane</location>
        <topology evidence="1">Multi-pass membrane protein</topology>
    </subcellularLocation>
</comment>
<feature type="transmembrane region" description="Helical" evidence="7">
    <location>
        <begin position="147"/>
        <end position="168"/>
    </location>
</feature>
<evidence type="ECO:0000256" key="6">
    <source>
        <dbReference type="ARBA" id="ARBA00023136"/>
    </source>
</evidence>
<sequence>MKNKKTPHLMAIILMVMWSLSYLSIKVIVEEVSPTLSAFYRFMLAAVILFIILKVKYPHEKILKEDKFKVALGGLFGIAIYFIFENYAVANTSASNVAILIATIPVFTLFSQRMFYKEKMSYGKIFGATLSLVGIVIIIASKERVSLFSKGSIGDILALGAVFSWLIYNRVCSNFKGNYRSITITTYQIMWGSLFLSPSLFFSTVKMPSTTVVLNIVFLSIFCSCIGYIAYIYCLKQLGATIITTYINLQPVMSLIAAAVILNEVVTIWQVIGCIVIIMGVTIVSFDGKFNFKKLKKV</sequence>
<evidence type="ECO:0000256" key="2">
    <source>
        <dbReference type="ARBA" id="ARBA00007362"/>
    </source>
</evidence>
<keyword evidence="3" id="KW-1003">Cell membrane</keyword>
<accession>A0A401UTS8</accession>
<keyword evidence="6 7" id="KW-0472">Membrane</keyword>
<feature type="transmembrane region" description="Helical" evidence="7">
    <location>
        <begin position="37"/>
        <end position="55"/>
    </location>
</feature>